<comment type="caution">
    <text evidence="2">The sequence shown here is derived from an EMBL/GenBank/DDBJ whole genome shotgun (WGS) entry which is preliminary data.</text>
</comment>
<dbReference type="AlphaFoldDB" id="A0A9W6XLU2"/>
<dbReference type="Proteomes" id="UP001165121">
    <property type="component" value="Unassembled WGS sequence"/>
</dbReference>
<keyword evidence="3" id="KW-1185">Reference proteome</keyword>
<sequence>MSNRHKTAQDEEATESRQTPPSRRRPTQKTSSSSSTTRVLPYPLRTRTPPQTTFTPVASDSRLPRVSLDSSPNGADQAILHLVVYGILKSTVGQRGNTERKLGVFAANGASFDGIMHQLWEKFSGNIKVRATLVNDTWSVETPTEASWNSVIQFKVTGRIVPAAKSPHLLNKWVATQRNSTVNLTIYEDGQQIANARMLDEFLQACIRPQPTDPSGAAAESLLRDMVKQLQAIWGNTYQASAVTWRMWANEIMRNLDRPTWERAVLDAPPNRLERYLSPVDGQVHEHLTHLTRSTQVALDTINFALADNAELKRDWEAFGRRLECQRRALEARKETLEGFLNDIPLPTAAEVHDPLPTMPNIEDTEHQE</sequence>
<feature type="compositionally biased region" description="Low complexity" evidence="1">
    <location>
        <begin position="28"/>
        <end position="56"/>
    </location>
</feature>
<accession>A0A9W6XLU2</accession>
<dbReference type="EMBL" id="BSXT01001293">
    <property type="protein sequence ID" value="GMF40963.1"/>
    <property type="molecule type" value="Genomic_DNA"/>
</dbReference>
<feature type="region of interest" description="Disordered" evidence="1">
    <location>
        <begin position="1"/>
        <end position="71"/>
    </location>
</feature>
<reference evidence="2" key="1">
    <citation type="submission" date="2023-04" db="EMBL/GenBank/DDBJ databases">
        <title>Phytophthora fragariaefolia NBRC 109709.</title>
        <authorList>
            <person name="Ichikawa N."/>
            <person name="Sato H."/>
            <person name="Tonouchi N."/>
        </authorList>
    </citation>
    <scope>NUCLEOTIDE SEQUENCE</scope>
    <source>
        <strain evidence="2">NBRC 109709</strain>
    </source>
</reference>
<dbReference type="OrthoDB" id="125304at2759"/>
<gene>
    <name evidence="2" type="ORF">Pfra01_001276700</name>
</gene>
<proteinExistence type="predicted"/>
<evidence type="ECO:0000313" key="3">
    <source>
        <dbReference type="Proteomes" id="UP001165121"/>
    </source>
</evidence>
<evidence type="ECO:0000313" key="2">
    <source>
        <dbReference type="EMBL" id="GMF40963.1"/>
    </source>
</evidence>
<protein>
    <submittedName>
        <fullName evidence="2">Unnamed protein product</fullName>
    </submittedName>
</protein>
<name>A0A9W6XLU2_9STRA</name>
<evidence type="ECO:0000256" key="1">
    <source>
        <dbReference type="SAM" id="MobiDB-lite"/>
    </source>
</evidence>
<organism evidence="2 3">
    <name type="scientific">Phytophthora fragariaefolia</name>
    <dbReference type="NCBI Taxonomy" id="1490495"/>
    <lineage>
        <taxon>Eukaryota</taxon>
        <taxon>Sar</taxon>
        <taxon>Stramenopiles</taxon>
        <taxon>Oomycota</taxon>
        <taxon>Peronosporomycetes</taxon>
        <taxon>Peronosporales</taxon>
        <taxon>Peronosporaceae</taxon>
        <taxon>Phytophthora</taxon>
    </lineage>
</organism>